<comment type="catalytic activity">
    <reaction evidence="1 10">
        <text>(6R)-NADHX = (6S)-NADHX</text>
        <dbReference type="Rhea" id="RHEA:32215"/>
        <dbReference type="ChEBI" id="CHEBI:64074"/>
        <dbReference type="ChEBI" id="CHEBI:64075"/>
        <dbReference type="EC" id="5.1.99.6"/>
    </reaction>
</comment>
<evidence type="ECO:0000256" key="9">
    <source>
        <dbReference type="ARBA" id="ARBA00023235"/>
    </source>
</evidence>
<dbReference type="PROSITE" id="PS51385">
    <property type="entry name" value="YJEF_N"/>
    <property type="match status" value="1"/>
</dbReference>
<dbReference type="EC" id="5.1.99.6" evidence="3 10"/>
<evidence type="ECO:0000256" key="4">
    <source>
        <dbReference type="ARBA" id="ARBA00022723"/>
    </source>
</evidence>
<protein>
    <recommendedName>
        <fullName evidence="3 10">NAD(P)H-hydrate epimerase</fullName>
        <ecNumber evidence="3 10">5.1.99.6</ecNumber>
    </recommendedName>
    <alternativeName>
        <fullName evidence="10">NAD(P)HX epimerase</fullName>
    </alternativeName>
</protein>
<feature type="binding site" evidence="10">
    <location>
        <begin position="62"/>
        <end position="66"/>
    </location>
    <ligand>
        <name>(6S)-NADPHX</name>
        <dbReference type="ChEBI" id="CHEBI:64076"/>
    </ligand>
</feature>
<comment type="catalytic activity">
    <reaction evidence="2 10">
        <text>(6R)-NADPHX = (6S)-NADPHX</text>
        <dbReference type="Rhea" id="RHEA:32227"/>
        <dbReference type="ChEBI" id="CHEBI:64076"/>
        <dbReference type="ChEBI" id="CHEBI:64077"/>
        <dbReference type="EC" id="5.1.99.6"/>
    </reaction>
</comment>
<dbReference type="PANTHER" id="PTHR13232:SF10">
    <property type="entry name" value="NAD(P)H-HYDRATE EPIMERASE"/>
    <property type="match status" value="1"/>
</dbReference>
<feature type="binding site" evidence="10">
    <location>
        <position position="63"/>
    </location>
    <ligand>
        <name>K(+)</name>
        <dbReference type="ChEBI" id="CHEBI:29103"/>
    </ligand>
</feature>
<evidence type="ECO:0000256" key="5">
    <source>
        <dbReference type="ARBA" id="ARBA00022741"/>
    </source>
</evidence>
<dbReference type="PANTHER" id="PTHR13232">
    <property type="entry name" value="NAD(P)H-HYDRATE EPIMERASE"/>
    <property type="match status" value="1"/>
</dbReference>
<feature type="binding site" evidence="10">
    <location>
        <begin position="127"/>
        <end position="133"/>
    </location>
    <ligand>
        <name>(6S)-NADPHX</name>
        <dbReference type="ChEBI" id="CHEBI:64076"/>
    </ligand>
</feature>
<keyword evidence="4 10" id="KW-0479">Metal-binding</keyword>
<dbReference type="AlphaFoldDB" id="A0A6B2LF54"/>
<dbReference type="SUPFAM" id="SSF64153">
    <property type="entry name" value="YjeF N-terminal domain-like"/>
    <property type="match status" value="1"/>
</dbReference>
<evidence type="ECO:0000256" key="7">
    <source>
        <dbReference type="ARBA" id="ARBA00022958"/>
    </source>
</evidence>
<comment type="similarity">
    <text evidence="10">Belongs to the NnrE/AIBP family.</text>
</comment>
<dbReference type="GO" id="GO:0000166">
    <property type="term" value="F:nucleotide binding"/>
    <property type="evidence" value="ECO:0007669"/>
    <property type="project" value="UniProtKB-KW"/>
</dbReference>
<accession>A0A6B2LF54</accession>
<dbReference type="Gene3D" id="3.40.50.10260">
    <property type="entry name" value="YjeF N-terminal domain"/>
    <property type="match status" value="1"/>
</dbReference>
<dbReference type="GO" id="GO:0052856">
    <property type="term" value="F:NAD(P)HX epimerase activity"/>
    <property type="evidence" value="ECO:0007669"/>
    <property type="project" value="UniProtKB-UniRule"/>
</dbReference>
<comment type="function">
    <text evidence="10">Catalyzes the epimerization of the S- and R-forms of NAD(P)HX, a damaged form of NAD(P)H that is a result of enzymatic or heat-dependent hydration. This is a prerequisite for the S-specific NAD(P)H-hydrate dehydratase to allow the repair of both epimers of NAD(P)HX.</text>
</comment>
<keyword evidence="8 10" id="KW-0520">NAD</keyword>
<proteinExistence type="inferred from homology"/>
<evidence type="ECO:0000256" key="2">
    <source>
        <dbReference type="ARBA" id="ARBA00000909"/>
    </source>
</evidence>
<evidence type="ECO:0000256" key="8">
    <source>
        <dbReference type="ARBA" id="ARBA00023027"/>
    </source>
</evidence>
<keyword evidence="7 10" id="KW-0630">Potassium</keyword>
<dbReference type="GO" id="GO:0046872">
    <property type="term" value="F:metal ion binding"/>
    <property type="evidence" value="ECO:0007669"/>
    <property type="project" value="UniProtKB-KW"/>
</dbReference>
<feature type="binding site" evidence="10">
    <location>
        <position position="159"/>
    </location>
    <ligand>
        <name>K(+)</name>
        <dbReference type="ChEBI" id="CHEBI:29103"/>
    </ligand>
</feature>
<keyword evidence="5 10" id="KW-0547">Nucleotide-binding</keyword>
<organism evidence="12">
    <name type="scientific">Arcella intermedia</name>
    <dbReference type="NCBI Taxonomy" id="1963864"/>
    <lineage>
        <taxon>Eukaryota</taxon>
        <taxon>Amoebozoa</taxon>
        <taxon>Tubulinea</taxon>
        <taxon>Elardia</taxon>
        <taxon>Arcellinida</taxon>
        <taxon>Sphaerothecina</taxon>
        <taxon>Arcellidae</taxon>
        <taxon>Arcella</taxon>
    </lineage>
</organism>
<evidence type="ECO:0000256" key="6">
    <source>
        <dbReference type="ARBA" id="ARBA00022857"/>
    </source>
</evidence>
<dbReference type="NCBIfam" id="TIGR00197">
    <property type="entry name" value="yjeF_nterm"/>
    <property type="match status" value="1"/>
</dbReference>
<feature type="binding site" evidence="10">
    <location>
        <position position="156"/>
    </location>
    <ligand>
        <name>(6S)-NADPHX</name>
        <dbReference type="ChEBI" id="CHEBI:64076"/>
    </ligand>
</feature>
<evidence type="ECO:0000313" key="12">
    <source>
        <dbReference type="EMBL" id="NDV35666.1"/>
    </source>
</evidence>
<evidence type="ECO:0000256" key="10">
    <source>
        <dbReference type="HAMAP-Rule" id="MF_03159"/>
    </source>
</evidence>
<feature type="domain" description="YjeF N-terminal" evidence="11">
    <location>
        <begin position="6"/>
        <end position="215"/>
    </location>
</feature>
<sequence length="230" mass="25506">MSIKYINQIEAKLIDEELMNADLGFNNDILMELAGLSCAQVIFEAYPLAKYPKVLVILGPGNNGGDGLVCARHLTHFGYRVSCFYPRFKEVHPFAGLRKQCVHLNIPFAEVLPDLKECDLIVDAIFGYSFTGDIRPPFNDIINKLKETSTPIASLDIPSGWDVEKGNQHNKAFQPDTLISLTAPKQGAAHFAGRFHYLGGRFVPPAIAHKYHLNLPDFPGSAQFVLLPNL</sequence>
<dbReference type="EMBL" id="GIBP01006697">
    <property type="protein sequence ID" value="NDV35666.1"/>
    <property type="molecule type" value="Transcribed_RNA"/>
</dbReference>
<dbReference type="HAMAP" id="MF_01966">
    <property type="entry name" value="NADHX_epimerase"/>
    <property type="match status" value="1"/>
</dbReference>
<dbReference type="InterPro" id="IPR032976">
    <property type="entry name" value="YJEFN_prot_NAXE-like"/>
</dbReference>
<comment type="caution">
    <text evidence="10">Lacks conserved residue(s) required for the propagation of feature annotation.</text>
</comment>
<keyword evidence="6" id="KW-0521">NADP</keyword>
<dbReference type="InterPro" id="IPR004443">
    <property type="entry name" value="YjeF_N_dom"/>
</dbReference>
<name>A0A6B2LF54_9EUKA</name>
<evidence type="ECO:0000256" key="3">
    <source>
        <dbReference type="ARBA" id="ARBA00012228"/>
    </source>
</evidence>
<reference evidence="12" key="1">
    <citation type="journal article" date="2020" name="J. Eukaryot. Microbiol.">
        <title>De novo Sequencing, Assembly and Annotation of the Transcriptome for the Free-Living Testate Amoeba Arcella intermedia.</title>
        <authorList>
            <person name="Ribeiro G.M."/>
            <person name="Porfirio-Sousa A.L."/>
            <person name="Maurer-Alcala X.X."/>
            <person name="Katz L.A."/>
            <person name="Lahr D.J.G."/>
        </authorList>
    </citation>
    <scope>NUCLEOTIDE SEQUENCE</scope>
</reference>
<evidence type="ECO:0000256" key="1">
    <source>
        <dbReference type="ARBA" id="ARBA00000013"/>
    </source>
</evidence>
<dbReference type="GO" id="GO:0005739">
    <property type="term" value="C:mitochondrion"/>
    <property type="evidence" value="ECO:0007669"/>
    <property type="project" value="TreeGrafter"/>
</dbReference>
<evidence type="ECO:0000259" key="11">
    <source>
        <dbReference type="PROSITE" id="PS51385"/>
    </source>
</evidence>
<dbReference type="InterPro" id="IPR036652">
    <property type="entry name" value="YjeF_N_dom_sf"/>
</dbReference>
<comment type="cofactor">
    <cofactor evidence="10">
        <name>K(+)</name>
        <dbReference type="ChEBI" id="CHEBI:29103"/>
    </cofactor>
    <text evidence="10">Binds 1 potassium ion per subunit.</text>
</comment>
<keyword evidence="9 10" id="KW-0413">Isomerase</keyword>
<feature type="binding site" evidence="10">
    <location>
        <position position="123"/>
    </location>
    <ligand>
        <name>K(+)</name>
        <dbReference type="ChEBI" id="CHEBI:29103"/>
    </ligand>
</feature>
<dbReference type="Pfam" id="PF03853">
    <property type="entry name" value="YjeF_N"/>
    <property type="match status" value="1"/>
</dbReference>